<organism evidence="2 3">
    <name type="scientific">Shewanella canadensis</name>
    <dbReference type="NCBI Taxonomy" id="271096"/>
    <lineage>
        <taxon>Bacteria</taxon>
        <taxon>Pseudomonadati</taxon>
        <taxon>Pseudomonadota</taxon>
        <taxon>Gammaproteobacteria</taxon>
        <taxon>Alteromonadales</taxon>
        <taxon>Shewanellaceae</taxon>
        <taxon>Shewanella</taxon>
    </lineage>
</organism>
<proteinExistence type="predicted"/>
<gene>
    <name evidence="2" type="ORF">EKG38_00630</name>
</gene>
<name>A0A3S0IV62_9GAMM</name>
<dbReference type="RefSeq" id="WP_126517718.1">
    <property type="nucleotide sequence ID" value="NZ_RXNU01000001.1"/>
</dbReference>
<evidence type="ECO:0000256" key="1">
    <source>
        <dbReference type="SAM" id="SignalP"/>
    </source>
</evidence>
<dbReference type="EMBL" id="RXNU01000001">
    <property type="protein sequence ID" value="RTR40460.1"/>
    <property type="molecule type" value="Genomic_DNA"/>
</dbReference>
<feature type="signal peptide" evidence="1">
    <location>
        <begin position="1"/>
        <end position="28"/>
    </location>
</feature>
<dbReference type="AlphaFoldDB" id="A0A3S0IV62"/>
<keyword evidence="1" id="KW-0732">Signal</keyword>
<accession>A0A3S0IV62</accession>
<keyword evidence="3" id="KW-1185">Reference proteome</keyword>
<dbReference type="Proteomes" id="UP000267448">
    <property type="component" value="Unassembled WGS sequence"/>
</dbReference>
<evidence type="ECO:0000313" key="3">
    <source>
        <dbReference type="Proteomes" id="UP000267448"/>
    </source>
</evidence>
<protein>
    <submittedName>
        <fullName evidence="2">MSHA biogenesis protein MshK</fullName>
    </submittedName>
</protein>
<comment type="caution">
    <text evidence="2">The sequence shown here is derived from an EMBL/GenBank/DDBJ whole genome shotgun (WGS) entry which is preliminary data.</text>
</comment>
<evidence type="ECO:0000313" key="2">
    <source>
        <dbReference type="EMBL" id="RTR40460.1"/>
    </source>
</evidence>
<dbReference type="OrthoDB" id="6400929at2"/>
<feature type="chain" id="PRO_5018780343" evidence="1">
    <location>
        <begin position="29"/>
        <end position="118"/>
    </location>
</feature>
<reference evidence="2 3" key="1">
    <citation type="submission" date="2018-12" db="EMBL/GenBank/DDBJ databases">
        <authorList>
            <person name="Yu L."/>
        </authorList>
    </citation>
    <scope>NUCLEOTIDE SEQUENCE [LARGE SCALE GENOMIC DNA]</scope>
    <source>
        <strain evidence="2 3">HAW-EB2</strain>
    </source>
</reference>
<sequence>MLQIKASSLFSVLVSLSLLVLLSSTIHAETLRDPTRPGRGAVITDARVSGHASALVLNSVLKGETSSHAVINNKIFVLGDRVQGVKIVRIDTSSVSLADGRKLKMYQAITETKGNKFK</sequence>